<organism evidence="2 3">
    <name type="scientific">Candidatus Buchananbacteria bacterium RIFCSPLOWO2_01_FULL_56_15</name>
    <dbReference type="NCBI Taxonomy" id="1797547"/>
    <lineage>
        <taxon>Bacteria</taxon>
        <taxon>Candidatus Buchananiibacteriota</taxon>
    </lineage>
</organism>
<feature type="region of interest" description="Disordered" evidence="1">
    <location>
        <begin position="1"/>
        <end position="75"/>
    </location>
</feature>
<dbReference type="EMBL" id="MHIQ01000030">
    <property type="protein sequence ID" value="OGY54626.1"/>
    <property type="molecule type" value="Genomic_DNA"/>
</dbReference>
<evidence type="ECO:0000256" key="1">
    <source>
        <dbReference type="SAM" id="MobiDB-lite"/>
    </source>
</evidence>
<feature type="compositionally biased region" description="Low complexity" evidence="1">
    <location>
        <begin position="61"/>
        <end position="70"/>
    </location>
</feature>
<proteinExistence type="predicted"/>
<reference evidence="2 3" key="1">
    <citation type="journal article" date="2016" name="Nat. Commun.">
        <title>Thousands of microbial genomes shed light on interconnected biogeochemical processes in an aquifer system.</title>
        <authorList>
            <person name="Anantharaman K."/>
            <person name="Brown C.T."/>
            <person name="Hug L.A."/>
            <person name="Sharon I."/>
            <person name="Castelle C.J."/>
            <person name="Probst A.J."/>
            <person name="Thomas B.C."/>
            <person name="Singh A."/>
            <person name="Wilkins M.J."/>
            <person name="Karaoz U."/>
            <person name="Brodie E.L."/>
            <person name="Williams K.H."/>
            <person name="Hubbard S.S."/>
            <person name="Banfield J.F."/>
        </authorList>
    </citation>
    <scope>NUCLEOTIDE SEQUENCE [LARGE SCALE GENOMIC DNA]</scope>
</reference>
<comment type="caution">
    <text evidence="2">The sequence shown here is derived from an EMBL/GenBank/DDBJ whole genome shotgun (WGS) entry which is preliminary data.</text>
</comment>
<name>A0A1G1YS24_9BACT</name>
<sequence length="175" mass="20480">MPPNLPAETRRPEREPIPDRQPEVPRPGRETLPNEERERLKTEVLKEIERSHQRERLRETPPAAAPSAPSLNKSPTLEAIEDVLAEDLEAVYFRLEPVAQRRFKQHGEQTAREIETILLDTKQRVERKMKRILQLIIDWLKLLPGVSRFFITQDAKIKTERVMAINRDDDRPNSN</sequence>
<protein>
    <submittedName>
        <fullName evidence="2">Uncharacterized protein</fullName>
    </submittedName>
</protein>
<feature type="compositionally biased region" description="Basic and acidic residues" evidence="1">
    <location>
        <begin position="8"/>
        <end position="59"/>
    </location>
</feature>
<evidence type="ECO:0000313" key="3">
    <source>
        <dbReference type="Proteomes" id="UP000178944"/>
    </source>
</evidence>
<gene>
    <name evidence="2" type="ORF">A2951_03070</name>
</gene>
<dbReference type="AlphaFoldDB" id="A0A1G1YS24"/>
<evidence type="ECO:0000313" key="2">
    <source>
        <dbReference type="EMBL" id="OGY54626.1"/>
    </source>
</evidence>
<accession>A0A1G1YS24</accession>
<dbReference type="Proteomes" id="UP000178944">
    <property type="component" value="Unassembled WGS sequence"/>
</dbReference>